<gene>
    <name evidence="10" type="ORF">QCN29_22675</name>
</gene>
<protein>
    <submittedName>
        <fullName evidence="10">S8 family serine peptidase</fullName>
    </submittedName>
</protein>
<dbReference type="InterPro" id="IPR015500">
    <property type="entry name" value="Peptidase_S8_subtilisin-rel"/>
</dbReference>
<feature type="domain" description="Peptidase C-terminal archaeal/bacterial" evidence="9">
    <location>
        <begin position="973"/>
        <end position="1035"/>
    </location>
</feature>
<feature type="active site" description="Charge relay system" evidence="5">
    <location>
        <position position="403"/>
    </location>
</feature>
<dbReference type="InterPro" id="IPR022398">
    <property type="entry name" value="Peptidase_S8_His-AS"/>
</dbReference>
<dbReference type="Pfam" id="PF04151">
    <property type="entry name" value="PPC"/>
    <property type="match status" value="1"/>
</dbReference>
<evidence type="ECO:0000256" key="2">
    <source>
        <dbReference type="ARBA" id="ARBA00022670"/>
    </source>
</evidence>
<dbReference type="PANTHER" id="PTHR43806">
    <property type="entry name" value="PEPTIDASE S8"/>
    <property type="match status" value="1"/>
</dbReference>
<evidence type="ECO:0000313" key="10">
    <source>
        <dbReference type="EMBL" id="MDH2391531.1"/>
    </source>
</evidence>
<dbReference type="EMBL" id="JARWBG010000028">
    <property type="protein sequence ID" value="MDH2391531.1"/>
    <property type="molecule type" value="Genomic_DNA"/>
</dbReference>
<evidence type="ECO:0000256" key="7">
    <source>
        <dbReference type="SAM" id="MobiDB-lite"/>
    </source>
</evidence>
<comment type="similarity">
    <text evidence="1 5 6">Belongs to the peptidase S8 family.</text>
</comment>
<dbReference type="InterPro" id="IPR007280">
    <property type="entry name" value="Peptidase_C_arc/bac"/>
</dbReference>
<dbReference type="PRINTS" id="PR00723">
    <property type="entry name" value="SUBTILISIN"/>
</dbReference>
<evidence type="ECO:0000256" key="5">
    <source>
        <dbReference type="PROSITE-ProRule" id="PRU01240"/>
    </source>
</evidence>
<dbReference type="Gene3D" id="2.60.120.380">
    <property type="match status" value="1"/>
</dbReference>
<dbReference type="InterPro" id="IPR023827">
    <property type="entry name" value="Peptidase_S8_Asp-AS"/>
</dbReference>
<proteinExistence type="inferred from homology"/>
<dbReference type="PROSITE" id="PS00136">
    <property type="entry name" value="SUBTILASE_ASP"/>
    <property type="match status" value="1"/>
</dbReference>
<organism evidence="10 11">
    <name type="scientific">Streptomyces chengmaiensis</name>
    <dbReference type="NCBI Taxonomy" id="3040919"/>
    <lineage>
        <taxon>Bacteria</taxon>
        <taxon>Bacillati</taxon>
        <taxon>Actinomycetota</taxon>
        <taxon>Actinomycetes</taxon>
        <taxon>Kitasatosporales</taxon>
        <taxon>Streptomycetaceae</taxon>
        <taxon>Streptomyces</taxon>
    </lineage>
</organism>
<feature type="region of interest" description="Disordered" evidence="7">
    <location>
        <begin position="54"/>
        <end position="74"/>
    </location>
</feature>
<keyword evidence="11" id="KW-1185">Reference proteome</keyword>
<dbReference type="SUPFAM" id="SSF52743">
    <property type="entry name" value="Subtilisin-like"/>
    <property type="match status" value="1"/>
</dbReference>
<dbReference type="Gene3D" id="3.40.50.200">
    <property type="entry name" value="Peptidase S8/S53 domain"/>
    <property type="match status" value="2"/>
</dbReference>
<evidence type="ECO:0000256" key="1">
    <source>
        <dbReference type="ARBA" id="ARBA00011073"/>
    </source>
</evidence>
<keyword evidence="2 5" id="KW-0645">Protease</keyword>
<dbReference type="Proteomes" id="UP001223144">
    <property type="component" value="Unassembled WGS sequence"/>
</dbReference>
<keyword evidence="4 5" id="KW-0720">Serine protease</keyword>
<evidence type="ECO:0000259" key="9">
    <source>
        <dbReference type="Pfam" id="PF04151"/>
    </source>
</evidence>
<feature type="active site" description="Charge relay system" evidence="5">
    <location>
        <position position="228"/>
    </location>
</feature>
<dbReference type="InterPro" id="IPR000209">
    <property type="entry name" value="Peptidase_S8/S53_dom"/>
</dbReference>
<evidence type="ECO:0000256" key="3">
    <source>
        <dbReference type="ARBA" id="ARBA00022801"/>
    </source>
</evidence>
<dbReference type="InterPro" id="IPR036852">
    <property type="entry name" value="Peptidase_S8/S53_dom_sf"/>
</dbReference>
<feature type="domain" description="Peptidase S8/S53" evidence="8">
    <location>
        <begin position="219"/>
        <end position="650"/>
    </location>
</feature>
<accession>A0ABT6HT87</accession>
<dbReference type="RefSeq" id="WP_279930408.1">
    <property type="nucleotide sequence ID" value="NZ_JARWBG010000028.1"/>
</dbReference>
<comment type="caution">
    <text evidence="10">The sequence shown here is derived from an EMBL/GenBank/DDBJ whole genome shotgun (WGS) entry which is preliminary data.</text>
</comment>
<dbReference type="PROSITE" id="PS51892">
    <property type="entry name" value="SUBTILASE"/>
    <property type="match status" value="1"/>
</dbReference>
<dbReference type="InterPro" id="IPR006311">
    <property type="entry name" value="TAT_signal"/>
</dbReference>
<evidence type="ECO:0000313" key="11">
    <source>
        <dbReference type="Proteomes" id="UP001223144"/>
    </source>
</evidence>
<evidence type="ECO:0000259" key="8">
    <source>
        <dbReference type="Pfam" id="PF00082"/>
    </source>
</evidence>
<dbReference type="PROSITE" id="PS51318">
    <property type="entry name" value="TAT"/>
    <property type="match status" value="1"/>
</dbReference>
<sequence>MTTPQSQSSPSERSIPGQRRRGRRRAARIAGAAAVVTALVAAGGGPAFAAGVADDPVGNGGAKAAKPAAPAKEKLGSADEELLAQAEAKGEKSVTVMVATAPGQTEQVAEQLDAVTGASVGRTYDKLGYVRATLPTEKADAALKAAAKLSSVHGIDLKHEIRLDDPTPAADTAQGVGTAEAQGGKYPAPGRKTPAKNPYNPSFETGAVDFVKKNPKADGRGVTIGILDSGVDLGHPALQKTTTGERKIVDWVTATDPVTDGDGTWRQMRRDVSGPTFSVNGRTYRAPAGQYKFNLFAEAATKGGDMAGDLNRDGDTTDVWGLLYDPGTRTVRVDLNGNADFTDDAVMKPYKNGFQVGYFGEDDPATAVAERIPFVIEVRKDVVYNAEGATADYVSIGVIEGSHGTHVAGIAAANGLFGGRMNGAAPGAKIVSSRACTWSGGCTNVALTEGMADLVIDRGVDIVNMSIGGLPPLNDGNNARAELYNRLIDVYGVQLVISAGNEGPGLNTIGDPAVADKVISVGASISKETWAANYGSGVQKKYAMLPFSSRGPREDGGFTPTLTAPGAAINTTQTWTPGGPVKEAGYELPPGYSMLQGTSMSSPQAAGASALLLSAAEQRNIELTPARLRTALTSTAKHIPGVQAHEQGAGLINIVGAWKVIKKTAEKDADAHAYTVKAPVDTSIDFALETPGFGTGLYDREGGLKAGQSRTYDITVTRTSGPDGAVAHRLKWKNNDGAFRLPGGGKVTLPLNQPVTVTVQARPKTAGVHSAILEVDDRRTQGVDKQILATVVVAHELAKPDYSFSASGAVQRNSTRSYFVTVPEGAKNLEVALGGLAKGSQTRFIGIHPYGLPVDDSSTIFCYPNYQHPANECRPDLRSYSEPLPGVWEIEVESRRTSPLLNNPYELDVTVLGADFDPAVKTLPEARLGTPAAVEWEVTNGFAAIDGRLAGGSLGSAKVERPTIADGESKESTVTIGEGVERLDVAIGSPSDNGADLDLTVYKDGVRVGQSADGDSEESVSLTNPAAGTYTIVIDGYSVPAGTTEYDYRDVFFSSALGDVLVDSSVPVKLASGGSAQVGAEVLVVGEAPEGRQFFGEVKLLNGRGTVAGAGSVVIEKVITS</sequence>
<feature type="region of interest" description="Disordered" evidence="7">
    <location>
        <begin position="1"/>
        <end position="26"/>
    </location>
</feature>
<dbReference type="PROSITE" id="PS00137">
    <property type="entry name" value="SUBTILASE_HIS"/>
    <property type="match status" value="1"/>
</dbReference>
<feature type="compositionally biased region" description="Low complexity" evidence="7">
    <location>
        <begin position="54"/>
        <end position="70"/>
    </location>
</feature>
<dbReference type="InterPro" id="IPR023828">
    <property type="entry name" value="Peptidase_S8_Ser-AS"/>
</dbReference>
<name>A0ABT6HT87_9ACTN</name>
<feature type="compositionally biased region" description="Polar residues" evidence="7">
    <location>
        <begin position="1"/>
        <end position="12"/>
    </location>
</feature>
<dbReference type="PANTHER" id="PTHR43806:SF11">
    <property type="entry name" value="CEREVISIN-RELATED"/>
    <property type="match status" value="1"/>
</dbReference>
<keyword evidence="3 5" id="KW-0378">Hydrolase</keyword>
<dbReference type="Pfam" id="PF00082">
    <property type="entry name" value="Peptidase_S8"/>
    <property type="match status" value="1"/>
</dbReference>
<dbReference type="InterPro" id="IPR050131">
    <property type="entry name" value="Peptidase_S8_subtilisin-like"/>
</dbReference>
<evidence type="ECO:0000256" key="6">
    <source>
        <dbReference type="RuleBase" id="RU003355"/>
    </source>
</evidence>
<feature type="active site" description="Charge relay system" evidence="5">
    <location>
        <position position="599"/>
    </location>
</feature>
<dbReference type="PROSITE" id="PS00138">
    <property type="entry name" value="SUBTILASE_SER"/>
    <property type="match status" value="1"/>
</dbReference>
<feature type="region of interest" description="Disordered" evidence="7">
    <location>
        <begin position="165"/>
        <end position="199"/>
    </location>
</feature>
<reference evidence="10 11" key="1">
    <citation type="submission" date="2023-04" db="EMBL/GenBank/DDBJ databases">
        <title>Streptomyces chengmaiensis sp. nov. isolated from the stem of mangrove plant in Hainan.</title>
        <authorList>
            <person name="Huang X."/>
            <person name="Zhou S."/>
            <person name="Chu X."/>
            <person name="Xie Y."/>
            <person name="Lin Y."/>
        </authorList>
    </citation>
    <scope>NUCLEOTIDE SEQUENCE [LARGE SCALE GENOMIC DNA]</scope>
    <source>
        <strain evidence="10 11">HNM0663</strain>
    </source>
</reference>
<evidence type="ECO:0000256" key="4">
    <source>
        <dbReference type="ARBA" id="ARBA00022825"/>
    </source>
</evidence>